<dbReference type="Gene3D" id="2.30.30.40">
    <property type="entry name" value="SH3 Domains"/>
    <property type="match status" value="1"/>
</dbReference>
<dbReference type="InterPro" id="IPR052697">
    <property type="entry name" value="FNIP_repeat"/>
</dbReference>
<proteinExistence type="predicted"/>
<sequence>MLNLFKGKDKEKSEGKEKVCSTVHLKTPDVYCKTCSVILCPKCVQPHQKHINISTDKLYSEITNNSGDIQRLSSMIKDKENEKILIQETYKKEIKEVHDKEIENISKFFRDLHDLLHFKEVEIKRELNSYQDENSETLVINITKLDQDIQISNEFMRDLNSHKDQPNADKLQLIQHYCQMEKEFLQVKSGKNLEYHKYQLDTTKSKQSNQYVSNLTLSKRKSKDFDRIKVVALYDFVGINDDELSFFEGDILIVNNYHTLDGWWEAEMNNTRGYVLLYIKYRYLLLIFIFIFLNGRLIPSSYVARVY</sequence>
<dbReference type="Pfam" id="PF00643">
    <property type="entry name" value="zf-B_box"/>
    <property type="match status" value="1"/>
</dbReference>
<evidence type="ECO:0000256" key="2">
    <source>
        <dbReference type="PROSITE-ProRule" id="PRU00024"/>
    </source>
</evidence>
<feature type="transmembrane region" description="Helical" evidence="4">
    <location>
        <begin position="283"/>
        <end position="304"/>
    </location>
</feature>
<dbReference type="Pfam" id="PF00018">
    <property type="entry name" value="SH3_1"/>
    <property type="match status" value="1"/>
</dbReference>
<dbReference type="SUPFAM" id="SSF50044">
    <property type="entry name" value="SH3-domain"/>
    <property type="match status" value="1"/>
</dbReference>
<keyword evidence="4" id="KW-0472">Membrane</keyword>
<dbReference type="InterPro" id="IPR000315">
    <property type="entry name" value="Znf_B-box"/>
</dbReference>
<keyword evidence="2" id="KW-0479">Metal-binding</keyword>
<evidence type="ECO:0000313" key="7">
    <source>
        <dbReference type="EMBL" id="KYQ91625.1"/>
    </source>
</evidence>
<dbReference type="InterPro" id="IPR036028">
    <property type="entry name" value="SH3-like_dom_sf"/>
</dbReference>
<evidence type="ECO:0000256" key="1">
    <source>
        <dbReference type="ARBA" id="ARBA00022443"/>
    </source>
</evidence>
<dbReference type="InterPro" id="IPR001452">
    <property type="entry name" value="SH3_domain"/>
</dbReference>
<dbReference type="FunCoup" id="A0A151ZCH4">
    <property type="interactions" value="39"/>
</dbReference>
<dbReference type="AlphaFoldDB" id="A0A151ZCH4"/>
<evidence type="ECO:0000313" key="8">
    <source>
        <dbReference type="Proteomes" id="UP000076078"/>
    </source>
</evidence>
<organism evidence="7 8">
    <name type="scientific">Tieghemostelium lacteum</name>
    <name type="common">Slime mold</name>
    <name type="synonym">Dictyostelium lacteum</name>
    <dbReference type="NCBI Taxonomy" id="361077"/>
    <lineage>
        <taxon>Eukaryota</taxon>
        <taxon>Amoebozoa</taxon>
        <taxon>Evosea</taxon>
        <taxon>Eumycetozoa</taxon>
        <taxon>Dictyostelia</taxon>
        <taxon>Dictyosteliales</taxon>
        <taxon>Raperosteliaceae</taxon>
        <taxon>Tieghemostelium</taxon>
    </lineage>
</organism>
<keyword evidence="8" id="KW-1185">Reference proteome</keyword>
<dbReference type="PROSITE" id="PS50119">
    <property type="entry name" value="ZF_BBOX"/>
    <property type="match status" value="1"/>
</dbReference>
<accession>A0A151ZCH4</accession>
<reference evidence="7 8" key="1">
    <citation type="submission" date="2015-12" db="EMBL/GenBank/DDBJ databases">
        <title>Dictyostelia acquired genes for synthesis and detection of signals that induce cell-type specialization by lateral gene transfer from prokaryotes.</title>
        <authorList>
            <person name="Gloeckner G."/>
            <person name="Schaap P."/>
        </authorList>
    </citation>
    <scope>NUCLEOTIDE SEQUENCE [LARGE SCALE GENOMIC DNA]</scope>
    <source>
        <strain evidence="7 8">TK</strain>
    </source>
</reference>
<dbReference type="PANTHER" id="PTHR32031:SF47">
    <property type="entry name" value="B BOX-TYPE DOMAIN-CONTAINING PROTEIN-RELATED"/>
    <property type="match status" value="1"/>
</dbReference>
<dbReference type="SMART" id="SM00326">
    <property type="entry name" value="SH3"/>
    <property type="match status" value="1"/>
</dbReference>
<dbReference type="PROSITE" id="PS50002">
    <property type="entry name" value="SH3"/>
    <property type="match status" value="1"/>
</dbReference>
<evidence type="ECO:0000256" key="3">
    <source>
        <dbReference type="PROSITE-ProRule" id="PRU00192"/>
    </source>
</evidence>
<protein>
    <recommendedName>
        <fullName evidence="9">B box-type domain-containing protein</fullName>
    </recommendedName>
</protein>
<keyword evidence="4" id="KW-0812">Transmembrane</keyword>
<dbReference type="PANTHER" id="PTHR32031">
    <property type="entry name" value="FNIP REPEAT-CONTAINING PROTEIN-RELATED-RELATED"/>
    <property type="match status" value="1"/>
</dbReference>
<dbReference type="InParanoid" id="A0A151ZCH4"/>
<evidence type="ECO:0000259" key="6">
    <source>
        <dbReference type="PROSITE" id="PS50119"/>
    </source>
</evidence>
<dbReference type="PRINTS" id="PR00452">
    <property type="entry name" value="SH3DOMAIN"/>
</dbReference>
<dbReference type="SUPFAM" id="SSF57845">
    <property type="entry name" value="B-box zinc-binding domain"/>
    <property type="match status" value="1"/>
</dbReference>
<feature type="domain" description="B box-type" evidence="6">
    <location>
        <begin position="15"/>
        <end position="55"/>
    </location>
</feature>
<feature type="domain" description="SH3" evidence="5">
    <location>
        <begin position="225"/>
        <end position="285"/>
    </location>
</feature>
<evidence type="ECO:0000259" key="5">
    <source>
        <dbReference type="PROSITE" id="PS50002"/>
    </source>
</evidence>
<dbReference type="Proteomes" id="UP000076078">
    <property type="component" value="Unassembled WGS sequence"/>
</dbReference>
<keyword evidence="4" id="KW-1133">Transmembrane helix</keyword>
<keyword evidence="2" id="KW-0862">Zinc</keyword>
<evidence type="ECO:0008006" key="9">
    <source>
        <dbReference type="Google" id="ProtNLM"/>
    </source>
</evidence>
<gene>
    <name evidence="7" type="ORF">DLAC_07397</name>
</gene>
<dbReference type="GO" id="GO:0008270">
    <property type="term" value="F:zinc ion binding"/>
    <property type="evidence" value="ECO:0007669"/>
    <property type="project" value="UniProtKB-KW"/>
</dbReference>
<dbReference type="OrthoDB" id="28123at2759"/>
<dbReference type="EMBL" id="LODT01000034">
    <property type="protein sequence ID" value="KYQ91625.1"/>
    <property type="molecule type" value="Genomic_DNA"/>
</dbReference>
<evidence type="ECO:0000256" key="4">
    <source>
        <dbReference type="SAM" id="Phobius"/>
    </source>
</evidence>
<dbReference type="CDD" id="cd00174">
    <property type="entry name" value="SH3"/>
    <property type="match status" value="1"/>
</dbReference>
<name>A0A151ZCH4_TIELA</name>
<dbReference type="STRING" id="361077.A0A151ZCH4"/>
<keyword evidence="1 3" id="KW-0728">SH3 domain</keyword>
<keyword evidence="2" id="KW-0863">Zinc-finger</keyword>
<comment type="caution">
    <text evidence="7">The sequence shown here is derived from an EMBL/GenBank/DDBJ whole genome shotgun (WGS) entry which is preliminary data.</text>
</comment>